<protein>
    <submittedName>
        <fullName evidence="7">Transcriptional regulator, AcrR family</fullName>
    </submittedName>
</protein>
<dbReference type="EMBL" id="CADCVK010000171">
    <property type="protein sequence ID" value="CAA9474851.1"/>
    <property type="molecule type" value="Genomic_DNA"/>
</dbReference>
<dbReference type="InterPro" id="IPR009057">
    <property type="entry name" value="Homeodomain-like_sf"/>
</dbReference>
<dbReference type="SUPFAM" id="SSF48498">
    <property type="entry name" value="Tetracyclin repressor-like, C-terminal domain"/>
    <property type="match status" value="1"/>
</dbReference>
<evidence type="ECO:0000259" key="6">
    <source>
        <dbReference type="PROSITE" id="PS50977"/>
    </source>
</evidence>
<evidence type="ECO:0000256" key="5">
    <source>
        <dbReference type="SAM" id="MobiDB-lite"/>
    </source>
</evidence>
<feature type="domain" description="HTH tetR-type" evidence="6">
    <location>
        <begin position="24"/>
        <end position="83"/>
    </location>
</feature>
<keyword evidence="3" id="KW-0804">Transcription</keyword>
<dbReference type="InterPro" id="IPR036271">
    <property type="entry name" value="Tet_transcr_reg_TetR-rel_C_sf"/>
</dbReference>
<evidence type="ECO:0000256" key="2">
    <source>
        <dbReference type="ARBA" id="ARBA00023125"/>
    </source>
</evidence>
<dbReference type="PRINTS" id="PR00455">
    <property type="entry name" value="HTHTETR"/>
</dbReference>
<keyword evidence="1" id="KW-0805">Transcription regulation</keyword>
<gene>
    <name evidence="7" type="ORF">AVDCRST_MAG12-1075</name>
</gene>
<feature type="region of interest" description="Disordered" evidence="5">
    <location>
        <begin position="1"/>
        <end position="22"/>
    </location>
</feature>
<evidence type="ECO:0000256" key="1">
    <source>
        <dbReference type="ARBA" id="ARBA00023015"/>
    </source>
</evidence>
<evidence type="ECO:0000313" key="7">
    <source>
        <dbReference type="EMBL" id="CAA9474851.1"/>
    </source>
</evidence>
<accession>A0A6J4RS94</accession>
<dbReference type="Gene3D" id="1.10.357.10">
    <property type="entry name" value="Tetracycline Repressor, domain 2"/>
    <property type="match status" value="1"/>
</dbReference>
<dbReference type="GO" id="GO:0000976">
    <property type="term" value="F:transcription cis-regulatory region binding"/>
    <property type="evidence" value="ECO:0007669"/>
    <property type="project" value="TreeGrafter"/>
</dbReference>
<dbReference type="Pfam" id="PF21597">
    <property type="entry name" value="TetR_C_43"/>
    <property type="match status" value="1"/>
</dbReference>
<dbReference type="GO" id="GO:0003700">
    <property type="term" value="F:DNA-binding transcription factor activity"/>
    <property type="evidence" value="ECO:0007669"/>
    <property type="project" value="TreeGrafter"/>
</dbReference>
<organism evidence="7">
    <name type="scientific">uncultured Rubrobacteraceae bacterium</name>
    <dbReference type="NCBI Taxonomy" id="349277"/>
    <lineage>
        <taxon>Bacteria</taxon>
        <taxon>Bacillati</taxon>
        <taxon>Actinomycetota</taxon>
        <taxon>Rubrobacteria</taxon>
        <taxon>Rubrobacterales</taxon>
        <taxon>Rubrobacteraceae</taxon>
        <taxon>environmental samples</taxon>
    </lineage>
</organism>
<feature type="DNA-binding region" description="H-T-H motif" evidence="4">
    <location>
        <begin position="46"/>
        <end position="65"/>
    </location>
</feature>
<reference evidence="7" key="1">
    <citation type="submission" date="2020-02" db="EMBL/GenBank/DDBJ databases">
        <authorList>
            <person name="Meier V. D."/>
        </authorList>
    </citation>
    <scope>NUCLEOTIDE SEQUENCE</scope>
    <source>
        <strain evidence="7">AVDCRST_MAG12</strain>
    </source>
</reference>
<sequence>MRYDGVVSDTPPTSDRPPLRRDAERNRRRILAAARGLIAERGLSVGYEEIAQEAEVGVGTVYRRFPTRDGLYYELFQDRVDAVVGIAEEALGVEDPWEGLCRFMRRDFELQASDRGLREYMLGRADSAELRRLAGGRIQPLVAELVERARAAGRLRAGVGQGDIEIILAMVGGLMDASAHVDPDLWRRYLAMVLDGIQSGGRQDEIPGKPPEQPELGQIFAGWVPPRRGKG</sequence>
<keyword evidence="2 4" id="KW-0238">DNA-binding</keyword>
<dbReference type="PANTHER" id="PTHR30055">
    <property type="entry name" value="HTH-TYPE TRANSCRIPTIONAL REGULATOR RUTR"/>
    <property type="match status" value="1"/>
</dbReference>
<proteinExistence type="predicted"/>
<dbReference type="Pfam" id="PF00440">
    <property type="entry name" value="TetR_N"/>
    <property type="match status" value="1"/>
</dbReference>
<dbReference type="PROSITE" id="PS50977">
    <property type="entry name" value="HTH_TETR_2"/>
    <property type="match status" value="1"/>
</dbReference>
<dbReference type="InterPro" id="IPR001647">
    <property type="entry name" value="HTH_TetR"/>
</dbReference>
<dbReference type="SUPFAM" id="SSF46689">
    <property type="entry name" value="Homeodomain-like"/>
    <property type="match status" value="1"/>
</dbReference>
<dbReference type="PANTHER" id="PTHR30055:SF234">
    <property type="entry name" value="HTH-TYPE TRANSCRIPTIONAL REGULATOR BETI"/>
    <property type="match status" value="1"/>
</dbReference>
<dbReference type="InterPro" id="IPR049445">
    <property type="entry name" value="TetR_SbtR-like_C"/>
</dbReference>
<evidence type="ECO:0000256" key="4">
    <source>
        <dbReference type="PROSITE-ProRule" id="PRU00335"/>
    </source>
</evidence>
<dbReference type="AlphaFoldDB" id="A0A6J4RS94"/>
<dbReference type="InterPro" id="IPR050109">
    <property type="entry name" value="HTH-type_TetR-like_transc_reg"/>
</dbReference>
<name>A0A6J4RS94_9ACTN</name>
<evidence type="ECO:0000256" key="3">
    <source>
        <dbReference type="ARBA" id="ARBA00023163"/>
    </source>
</evidence>